<evidence type="ECO:0000256" key="8">
    <source>
        <dbReference type="ARBA" id="ARBA00023125"/>
    </source>
</evidence>
<organism evidence="16 17">
    <name type="scientific">Acetobacterium bakii</name>
    <dbReference type="NCBI Taxonomy" id="52689"/>
    <lineage>
        <taxon>Bacteria</taxon>
        <taxon>Bacillati</taxon>
        <taxon>Bacillota</taxon>
        <taxon>Clostridia</taxon>
        <taxon>Eubacteriales</taxon>
        <taxon>Eubacteriaceae</taxon>
        <taxon>Acetobacterium</taxon>
    </lineage>
</organism>
<keyword evidence="4 12" id="KW-0227">DNA damage</keyword>
<keyword evidence="3 12" id="KW-0235">DNA replication</keyword>
<dbReference type="InterPro" id="IPR036286">
    <property type="entry name" value="LexA/Signal_pep-like_sf"/>
</dbReference>
<keyword evidence="8 12" id="KW-0238">DNA-binding</keyword>
<dbReference type="InterPro" id="IPR036388">
    <property type="entry name" value="WH-like_DNA-bd_sf"/>
</dbReference>
<feature type="domain" description="LexA repressor DNA-binding" evidence="15">
    <location>
        <begin position="3"/>
        <end position="66"/>
    </location>
</feature>
<keyword evidence="2 12" id="KW-0678">Repressor</keyword>
<dbReference type="EC" id="3.4.21.88" evidence="12"/>
<feature type="domain" description="Peptidase S24/S26A/S26B/S26C" evidence="14">
    <location>
        <begin position="91"/>
        <end position="206"/>
    </location>
</feature>
<keyword evidence="11 12" id="KW-0742">SOS response</keyword>
<dbReference type="InterPro" id="IPR006200">
    <property type="entry name" value="LexA"/>
</dbReference>
<comment type="caution">
    <text evidence="16">The sequence shown here is derived from an EMBL/GenBank/DDBJ whole genome shotgun (WGS) entry which is preliminary data.</text>
</comment>
<dbReference type="PANTHER" id="PTHR33516:SF2">
    <property type="entry name" value="LEXA REPRESSOR-RELATED"/>
    <property type="match status" value="1"/>
</dbReference>
<keyword evidence="9 12" id="KW-0804">Transcription</keyword>
<dbReference type="GO" id="GO:0006260">
    <property type="term" value="P:DNA replication"/>
    <property type="evidence" value="ECO:0007669"/>
    <property type="project" value="UniProtKB-UniRule"/>
</dbReference>
<dbReference type="Gene3D" id="1.10.10.10">
    <property type="entry name" value="Winged helix-like DNA-binding domain superfamily/Winged helix DNA-binding domain"/>
    <property type="match status" value="1"/>
</dbReference>
<dbReference type="HAMAP" id="MF_00015">
    <property type="entry name" value="LexA"/>
    <property type="match status" value="1"/>
</dbReference>
<dbReference type="PATRIC" id="fig|52689.4.peg.2499"/>
<dbReference type="InterPro" id="IPR050077">
    <property type="entry name" value="LexA_repressor"/>
</dbReference>
<evidence type="ECO:0000256" key="9">
    <source>
        <dbReference type="ARBA" id="ARBA00023163"/>
    </source>
</evidence>
<dbReference type="NCBIfam" id="TIGR00498">
    <property type="entry name" value="lexA"/>
    <property type="match status" value="1"/>
</dbReference>
<dbReference type="GO" id="GO:0006281">
    <property type="term" value="P:DNA repair"/>
    <property type="evidence" value="ECO:0007669"/>
    <property type="project" value="UniProtKB-UniRule"/>
</dbReference>
<evidence type="ECO:0000256" key="5">
    <source>
        <dbReference type="ARBA" id="ARBA00022801"/>
    </source>
</evidence>
<feature type="DNA-binding region" description="H-T-H motif" evidence="12">
    <location>
        <begin position="29"/>
        <end position="49"/>
    </location>
</feature>
<dbReference type="GO" id="GO:0004252">
    <property type="term" value="F:serine-type endopeptidase activity"/>
    <property type="evidence" value="ECO:0007669"/>
    <property type="project" value="UniProtKB-UniRule"/>
</dbReference>
<dbReference type="PRINTS" id="PR00726">
    <property type="entry name" value="LEXASERPTASE"/>
</dbReference>
<dbReference type="SUPFAM" id="SSF51306">
    <property type="entry name" value="LexA/Signal peptidase"/>
    <property type="match status" value="1"/>
</dbReference>
<evidence type="ECO:0000256" key="4">
    <source>
        <dbReference type="ARBA" id="ARBA00022763"/>
    </source>
</evidence>
<dbReference type="GO" id="GO:0006508">
    <property type="term" value="P:proteolysis"/>
    <property type="evidence" value="ECO:0007669"/>
    <property type="project" value="InterPro"/>
</dbReference>
<dbReference type="InterPro" id="IPR006197">
    <property type="entry name" value="Peptidase_S24_LexA"/>
</dbReference>
<keyword evidence="17" id="KW-1185">Reference proteome</keyword>
<keyword evidence="7 12" id="KW-0805">Transcription regulation</keyword>
<evidence type="ECO:0000256" key="7">
    <source>
        <dbReference type="ARBA" id="ARBA00023015"/>
    </source>
</evidence>
<keyword evidence="10 12" id="KW-0234">DNA repair</keyword>
<reference evidence="17" key="1">
    <citation type="submission" date="2015-07" db="EMBL/GenBank/DDBJ databases">
        <title>Draft genome sequence of Acetobacterium bakii DSM 8293, a potential psychrophilic chemical producer through syngas fermentation.</title>
        <authorList>
            <person name="Song Y."/>
            <person name="Hwang S."/>
            <person name="Cho B.-K."/>
        </authorList>
    </citation>
    <scope>NUCLEOTIDE SEQUENCE [LARGE SCALE GENOMIC DNA]</scope>
    <source>
        <strain evidence="17">DSM 8239</strain>
    </source>
</reference>
<evidence type="ECO:0000256" key="3">
    <source>
        <dbReference type="ARBA" id="ARBA00022705"/>
    </source>
</evidence>
<sequence length="214" mass="24479">MYEDLNARQSDVLKYIKKQMREKSYPPTVREMCAALDFKSTSTVHAYLRKLEELGYIRRDATKTRAIEIICHDPYESFTALFERKTIVSLPILGRVTAGEPILAIENITDVFPLPLDFVGSEDSFILEIRGLSMVDAGIIDGDKIIVHKQNTAISGDIIVALILEQNEATVKRIFYENNEIRLQPENKTMEPNNYNEKEIRILGKVTGLIRKFK</sequence>
<evidence type="ECO:0000256" key="11">
    <source>
        <dbReference type="ARBA" id="ARBA00023236"/>
    </source>
</evidence>
<evidence type="ECO:0000313" key="16">
    <source>
        <dbReference type="EMBL" id="KNZ40992.1"/>
    </source>
</evidence>
<evidence type="ECO:0000256" key="1">
    <source>
        <dbReference type="ARBA" id="ARBA00007484"/>
    </source>
</evidence>
<dbReference type="RefSeq" id="WP_050741200.1">
    <property type="nucleotide sequence ID" value="NZ_LGYO01000040.1"/>
</dbReference>
<evidence type="ECO:0000256" key="6">
    <source>
        <dbReference type="ARBA" id="ARBA00022813"/>
    </source>
</evidence>
<evidence type="ECO:0000256" key="12">
    <source>
        <dbReference type="HAMAP-Rule" id="MF_00015"/>
    </source>
</evidence>
<proteinExistence type="inferred from homology"/>
<dbReference type="SUPFAM" id="SSF46785">
    <property type="entry name" value="Winged helix' DNA-binding domain"/>
    <property type="match status" value="1"/>
</dbReference>
<feature type="site" description="Cleavage; by autolysis" evidence="12">
    <location>
        <begin position="98"/>
        <end position="99"/>
    </location>
</feature>
<dbReference type="FunFam" id="2.10.109.10:FF:000001">
    <property type="entry name" value="LexA repressor"/>
    <property type="match status" value="1"/>
</dbReference>
<evidence type="ECO:0000256" key="10">
    <source>
        <dbReference type="ARBA" id="ARBA00023204"/>
    </source>
</evidence>
<dbReference type="Pfam" id="PF01726">
    <property type="entry name" value="LexA_DNA_bind"/>
    <property type="match status" value="1"/>
</dbReference>
<dbReference type="InterPro" id="IPR015927">
    <property type="entry name" value="Peptidase_S24_S26A/B/C"/>
</dbReference>
<accession>A0A0L6TY46</accession>
<name>A0A0L6TY46_9FIRM</name>
<keyword evidence="5 12" id="KW-0378">Hydrolase</keyword>
<dbReference type="AlphaFoldDB" id="A0A0L6TY46"/>
<dbReference type="Proteomes" id="UP000036873">
    <property type="component" value="Unassembled WGS sequence"/>
</dbReference>
<evidence type="ECO:0000313" key="17">
    <source>
        <dbReference type="Proteomes" id="UP000036873"/>
    </source>
</evidence>
<feature type="active site" description="For autocatalytic cleavage activity" evidence="12">
    <location>
        <position position="133"/>
    </location>
</feature>
<dbReference type="InterPro" id="IPR036390">
    <property type="entry name" value="WH_DNA-bd_sf"/>
</dbReference>
<dbReference type="EMBL" id="LGYO01000040">
    <property type="protein sequence ID" value="KNZ40992.1"/>
    <property type="molecule type" value="Genomic_DNA"/>
</dbReference>
<dbReference type="GO" id="GO:0045892">
    <property type="term" value="P:negative regulation of DNA-templated transcription"/>
    <property type="evidence" value="ECO:0007669"/>
    <property type="project" value="UniProtKB-UniRule"/>
</dbReference>
<evidence type="ECO:0000259" key="15">
    <source>
        <dbReference type="Pfam" id="PF01726"/>
    </source>
</evidence>
<comment type="catalytic activity">
    <reaction evidence="12">
        <text>Hydrolysis of Ala-|-Gly bond in repressor LexA.</text>
        <dbReference type="EC" id="3.4.21.88"/>
    </reaction>
</comment>
<dbReference type="Pfam" id="PF00717">
    <property type="entry name" value="Peptidase_S24"/>
    <property type="match status" value="1"/>
</dbReference>
<protein>
    <recommendedName>
        <fullName evidence="12">LexA repressor</fullName>
        <ecNumber evidence="12">3.4.21.88</ecNumber>
    </recommendedName>
</protein>
<dbReference type="GO" id="GO:0003677">
    <property type="term" value="F:DNA binding"/>
    <property type="evidence" value="ECO:0007669"/>
    <property type="project" value="UniProtKB-UniRule"/>
</dbReference>
<dbReference type="STRING" id="52689.AKG39_14910"/>
<dbReference type="GO" id="GO:0009432">
    <property type="term" value="P:SOS response"/>
    <property type="evidence" value="ECO:0007669"/>
    <property type="project" value="UniProtKB-UniRule"/>
</dbReference>
<keyword evidence="6 12" id="KW-0068">Autocatalytic cleavage</keyword>
<comment type="subunit">
    <text evidence="12">Homodimer.</text>
</comment>
<dbReference type="Gene3D" id="2.10.109.10">
    <property type="entry name" value="Umud Fragment, subunit A"/>
    <property type="match status" value="1"/>
</dbReference>
<dbReference type="OrthoDB" id="9802364at2"/>
<evidence type="ECO:0000256" key="2">
    <source>
        <dbReference type="ARBA" id="ARBA00022491"/>
    </source>
</evidence>
<dbReference type="PANTHER" id="PTHR33516">
    <property type="entry name" value="LEXA REPRESSOR"/>
    <property type="match status" value="1"/>
</dbReference>
<gene>
    <name evidence="12" type="primary">lexA</name>
    <name evidence="16" type="ORF">AKG39_14910</name>
</gene>
<comment type="function">
    <text evidence="12">Represses a number of genes involved in the response to DNA damage (SOS response), including recA and lexA. In the presence of single-stranded DNA, RecA interacts with LexA causing an autocatalytic cleavage which disrupts the DNA-binding part of LexA, leading to derepression of the SOS regulon and eventually DNA repair.</text>
</comment>
<evidence type="ECO:0000256" key="13">
    <source>
        <dbReference type="RuleBase" id="RU003991"/>
    </source>
</evidence>
<evidence type="ECO:0000259" key="14">
    <source>
        <dbReference type="Pfam" id="PF00717"/>
    </source>
</evidence>
<comment type="similarity">
    <text evidence="1 12 13">Belongs to the peptidase S24 family.</text>
</comment>
<dbReference type="InterPro" id="IPR039418">
    <property type="entry name" value="LexA-like"/>
</dbReference>
<dbReference type="CDD" id="cd06529">
    <property type="entry name" value="S24_LexA-like"/>
    <property type="match status" value="1"/>
</dbReference>
<dbReference type="InterPro" id="IPR006199">
    <property type="entry name" value="LexA_DNA-bd_dom"/>
</dbReference>
<feature type="active site" description="For autocatalytic cleavage activity" evidence="12">
    <location>
        <position position="172"/>
    </location>
</feature>